<name>A0A098VUC8_9MICR</name>
<comment type="caution">
    <text evidence="7">The sequence shown here is derived from an EMBL/GenBank/DDBJ whole genome shotgun (WGS) entry which is preliminary data.</text>
</comment>
<comment type="subcellular location">
    <subcellularLocation>
        <location evidence="1">Nucleus</location>
    </subcellularLocation>
</comment>
<dbReference type="EC" id="2.3.1.48" evidence="2"/>
<reference evidence="7 8" key="1">
    <citation type="submission" date="2014-04" db="EMBL/GenBank/DDBJ databases">
        <title>A new species of microsporidia sheds light on the evolution of extreme parasitism.</title>
        <authorList>
            <person name="Haag K.L."/>
            <person name="James T.Y."/>
            <person name="Larsson R."/>
            <person name="Schaer T.M."/>
            <person name="Refardt D."/>
            <person name="Pombert J.-F."/>
            <person name="Ebert D."/>
        </authorList>
    </citation>
    <scope>NUCLEOTIDE SEQUENCE [LARGE SCALE GENOMIC DNA]</scope>
    <source>
        <strain evidence="7 8">UGP3</strain>
        <tissue evidence="7">Spores</tissue>
    </source>
</reference>
<dbReference type="EMBL" id="JMKJ01000085">
    <property type="protein sequence ID" value="KGG52414.1"/>
    <property type="molecule type" value="Genomic_DNA"/>
</dbReference>
<evidence type="ECO:0000313" key="8">
    <source>
        <dbReference type="Proteomes" id="UP000029725"/>
    </source>
</evidence>
<keyword evidence="8" id="KW-1185">Reference proteome</keyword>
<keyword evidence="6" id="KW-0539">Nucleus</keyword>
<keyword evidence="4" id="KW-0805">Transcription regulation</keyword>
<sequence>MCQPRNAQSGITKALIKALIDYSRENNQTLALFSSGHKRPQPFFFRKTVSSKLHPKQLESWWRFLFENQSGSSLCSWSPSVDNRKCPLPFAVANEERDANEVVPLFPDDPMSRHLSTFDNEPIELSTFLESLSYRPEYVGGAGTHFWLSPSPNCYSPHCEPNQGGPALNRWIDSVFCKIDFSSIALAYESTNILIDAIEKIHNGGEEIEVVRFSVSNLDLHARAKDSFYTNKSAIDQTSPPINNIQKLIRKNKST</sequence>
<dbReference type="GO" id="GO:0005634">
    <property type="term" value="C:nucleus"/>
    <property type="evidence" value="ECO:0007669"/>
    <property type="project" value="UniProtKB-SubCell"/>
</dbReference>
<evidence type="ECO:0000256" key="3">
    <source>
        <dbReference type="ARBA" id="ARBA00022679"/>
    </source>
</evidence>
<evidence type="ECO:0000256" key="1">
    <source>
        <dbReference type="ARBA" id="ARBA00004123"/>
    </source>
</evidence>
<evidence type="ECO:0000256" key="2">
    <source>
        <dbReference type="ARBA" id="ARBA00013184"/>
    </source>
</evidence>
<accession>A0A098VUC8</accession>
<dbReference type="HOGENOM" id="CLU_1090223_0_0_1"/>
<organism evidence="7 8">
    <name type="scientific">Mitosporidium daphniae</name>
    <dbReference type="NCBI Taxonomy" id="1485682"/>
    <lineage>
        <taxon>Eukaryota</taxon>
        <taxon>Fungi</taxon>
        <taxon>Fungi incertae sedis</taxon>
        <taxon>Microsporidia</taxon>
        <taxon>Mitosporidium</taxon>
    </lineage>
</organism>
<dbReference type="GO" id="GO:0004402">
    <property type="term" value="F:histone acetyltransferase activity"/>
    <property type="evidence" value="ECO:0007669"/>
    <property type="project" value="InterPro"/>
</dbReference>
<dbReference type="AlphaFoldDB" id="A0A098VUC8"/>
<evidence type="ECO:0000313" key="7">
    <source>
        <dbReference type="EMBL" id="KGG52414.1"/>
    </source>
</evidence>
<evidence type="ECO:0000256" key="6">
    <source>
        <dbReference type="ARBA" id="ARBA00023242"/>
    </source>
</evidence>
<keyword evidence="3" id="KW-0808">Transferase</keyword>
<dbReference type="Proteomes" id="UP000029725">
    <property type="component" value="Unassembled WGS sequence"/>
</dbReference>
<keyword evidence="5" id="KW-0804">Transcription</keyword>
<dbReference type="GO" id="GO:0006355">
    <property type="term" value="P:regulation of DNA-templated transcription"/>
    <property type="evidence" value="ECO:0007669"/>
    <property type="project" value="InterPro"/>
</dbReference>
<gene>
    <name evidence="7" type="ORF">DI09_177p50</name>
</gene>
<evidence type="ECO:0000256" key="5">
    <source>
        <dbReference type="ARBA" id="ARBA00023163"/>
    </source>
</evidence>
<protein>
    <recommendedName>
        <fullName evidence="2">histone acetyltransferase</fullName>
        <ecNumber evidence="2">2.3.1.48</ecNumber>
    </recommendedName>
</protein>
<proteinExistence type="predicted"/>
<evidence type="ECO:0000256" key="4">
    <source>
        <dbReference type="ARBA" id="ARBA00023015"/>
    </source>
</evidence>
<dbReference type="InterPro" id="IPR013178">
    <property type="entry name" value="Histone_AcTrfase_Rtt109/CBP"/>
</dbReference>
<dbReference type="VEuPathDB" id="MicrosporidiaDB:DI09_177p50"/>
<dbReference type="Pfam" id="PF08214">
    <property type="entry name" value="HAT_KAT11"/>
    <property type="match status" value="1"/>
</dbReference>